<dbReference type="InterPro" id="IPR050229">
    <property type="entry name" value="GlpE_sulfurtransferase"/>
</dbReference>
<gene>
    <name evidence="2" type="ORF">BAU18_000537</name>
</gene>
<reference evidence="2" key="2">
    <citation type="submission" date="2024-02" db="EMBL/GenBank/DDBJ databases">
        <title>The Genome Sequence of Enterococcus diestrammenae JM9A.</title>
        <authorList>
            <person name="Earl A."/>
            <person name="Manson A."/>
            <person name="Gilmore M."/>
            <person name="Sanders J."/>
            <person name="Shea T."/>
            <person name="Howe W."/>
            <person name="Livny J."/>
            <person name="Cuomo C."/>
            <person name="Neafsey D."/>
            <person name="Birren B."/>
        </authorList>
    </citation>
    <scope>NUCLEOTIDE SEQUENCE</scope>
    <source>
        <strain evidence="2">JM9A</strain>
    </source>
</reference>
<dbReference type="RefSeq" id="WP_161870588.1">
    <property type="nucleotide sequence ID" value="NZ_JAQFAM010000015.1"/>
</dbReference>
<dbReference type="InterPro" id="IPR036873">
    <property type="entry name" value="Rhodanese-like_dom_sf"/>
</dbReference>
<reference evidence="2" key="1">
    <citation type="submission" date="2016-06" db="EMBL/GenBank/DDBJ databases">
        <authorList>
            <person name="Van Tyne D."/>
        </authorList>
    </citation>
    <scope>NUCLEOTIDE SEQUENCE</scope>
    <source>
        <strain evidence="2">JM9A</strain>
    </source>
</reference>
<evidence type="ECO:0000313" key="3">
    <source>
        <dbReference type="Proteomes" id="UP001429357"/>
    </source>
</evidence>
<dbReference type="CDD" id="cd00158">
    <property type="entry name" value="RHOD"/>
    <property type="match status" value="1"/>
</dbReference>
<keyword evidence="3" id="KW-1185">Reference proteome</keyword>
<dbReference type="PROSITE" id="PS50206">
    <property type="entry name" value="RHODANESE_3"/>
    <property type="match status" value="1"/>
</dbReference>
<dbReference type="EMBL" id="MAEI02000001">
    <property type="protein sequence ID" value="MEO1780959.1"/>
    <property type="molecule type" value="Genomic_DNA"/>
</dbReference>
<name>A0ABV0EYS3_9ENTE</name>
<dbReference type="SMART" id="SM00450">
    <property type="entry name" value="RHOD"/>
    <property type="match status" value="1"/>
</dbReference>
<accession>A0ABV0EYS3</accession>
<organism evidence="2 3">
    <name type="scientific">Enterococcus diestrammenae</name>
    <dbReference type="NCBI Taxonomy" id="1155073"/>
    <lineage>
        <taxon>Bacteria</taxon>
        <taxon>Bacillati</taxon>
        <taxon>Bacillota</taxon>
        <taxon>Bacilli</taxon>
        <taxon>Lactobacillales</taxon>
        <taxon>Enterococcaceae</taxon>
        <taxon>Enterococcus</taxon>
    </lineage>
</organism>
<dbReference type="Proteomes" id="UP001429357">
    <property type="component" value="Unassembled WGS sequence"/>
</dbReference>
<feature type="domain" description="Rhodanese" evidence="1">
    <location>
        <begin position="20"/>
        <end position="101"/>
    </location>
</feature>
<dbReference type="Gene3D" id="3.40.250.10">
    <property type="entry name" value="Rhodanese-like domain"/>
    <property type="match status" value="1"/>
</dbReference>
<evidence type="ECO:0000259" key="1">
    <source>
        <dbReference type="PROSITE" id="PS50206"/>
    </source>
</evidence>
<protein>
    <recommendedName>
        <fullName evidence="1">Rhodanese domain-containing protein</fullName>
    </recommendedName>
</protein>
<dbReference type="PANTHER" id="PTHR43031">
    <property type="entry name" value="FAD-DEPENDENT OXIDOREDUCTASE"/>
    <property type="match status" value="1"/>
</dbReference>
<comment type="caution">
    <text evidence="2">The sequence shown here is derived from an EMBL/GenBank/DDBJ whole genome shotgun (WGS) entry which is preliminary data.</text>
</comment>
<dbReference type="Pfam" id="PF00581">
    <property type="entry name" value="Rhodanese"/>
    <property type="match status" value="1"/>
</dbReference>
<proteinExistence type="predicted"/>
<evidence type="ECO:0000313" key="2">
    <source>
        <dbReference type="EMBL" id="MEO1780959.1"/>
    </source>
</evidence>
<sequence>MFNLFQAIPSISTAELAEKLKEKPMILDVRTPSEYQSGHIPGAKNHPLDKINSYRQKNAETVYVICQSGMRSKQAARALKKQGYEVVNVAGGMNRWTNSTRKGKYA</sequence>
<dbReference type="PANTHER" id="PTHR43031:SF17">
    <property type="entry name" value="SULFURTRANSFERASE YTWF-RELATED"/>
    <property type="match status" value="1"/>
</dbReference>
<dbReference type="InterPro" id="IPR001763">
    <property type="entry name" value="Rhodanese-like_dom"/>
</dbReference>
<dbReference type="SUPFAM" id="SSF52821">
    <property type="entry name" value="Rhodanese/Cell cycle control phosphatase"/>
    <property type="match status" value="1"/>
</dbReference>